<gene>
    <name evidence="4" type="ORF">BGZ99_002899</name>
</gene>
<dbReference type="SMART" id="SM00320">
    <property type="entry name" value="WD40"/>
    <property type="match status" value="2"/>
</dbReference>
<proteinExistence type="predicted"/>
<evidence type="ECO:0000313" key="5">
    <source>
        <dbReference type="Proteomes" id="UP000738325"/>
    </source>
</evidence>
<dbReference type="Proteomes" id="UP000738325">
    <property type="component" value="Unassembled WGS sequence"/>
</dbReference>
<dbReference type="InterPro" id="IPR015943">
    <property type="entry name" value="WD40/YVTN_repeat-like_dom_sf"/>
</dbReference>
<dbReference type="GO" id="GO:0006886">
    <property type="term" value="P:intracellular protein transport"/>
    <property type="evidence" value="ECO:0007669"/>
    <property type="project" value="TreeGrafter"/>
</dbReference>
<organism evidence="4 5">
    <name type="scientific">Dissophora globulifera</name>
    <dbReference type="NCBI Taxonomy" id="979702"/>
    <lineage>
        <taxon>Eukaryota</taxon>
        <taxon>Fungi</taxon>
        <taxon>Fungi incertae sedis</taxon>
        <taxon>Mucoromycota</taxon>
        <taxon>Mortierellomycotina</taxon>
        <taxon>Mortierellomycetes</taxon>
        <taxon>Mortierellales</taxon>
        <taxon>Mortierellaceae</taxon>
        <taxon>Dissophora</taxon>
    </lineage>
</organism>
<protein>
    <recommendedName>
        <fullName evidence="6">Coatomer alpha subunit</fullName>
    </recommendedName>
</protein>
<dbReference type="GO" id="GO:0006891">
    <property type="term" value="P:intra-Golgi vesicle-mediated transport"/>
    <property type="evidence" value="ECO:0007669"/>
    <property type="project" value="TreeGrafter"/>
</dbReference>
<evidence type="ECO:0008006" key="6">
    <source>
        <dbReference type="Google" id="ProtNLM"/>
    </source>
</evidence>
<dbReference type="PROSITE" id="PS50294">
    <property type="entry name" value="WD_REPEATS_REGION"/>
    <property type="match status" value="1"/>
</dbReference>
<comment type="caution">
    <text evidence="4">The sequence shown here is derived from an EMBL/GenBank/DDBJ whole genome shotgun (WGS) entry which is preliminary data.</text>
</comment>
<feature type="repeat" description="WD" evidence="3">
    <location>
        <begin position="7"/>
        <end position="48"/>
    </location>
</feature>
<dbReference type="Gene3D" id="2.130.10.10">
    <property type="entry name" value="YVTN repeat-like/Quinoprotein amine dehydrogenase"/>
    <property type="match status" value="1"/>
</dbReference>
<dbReference type="AlphaFoldDB" id="A0A9P6QV86"/>
<evidence type="ECO:0000313" key="4">
    <source>
        <dbReference type="EMBL" id="KAG0302807.1"/>
    </source>
</evidence>
<dbReference type="PANTHER" id="PTHR19876">
    <property type="entry name" value="COATOMER"/>
    <property type="match status" value="1"/>
</dbReference>
<dbReference type="PANTHER" id="PTHR19876:SF1">
    <property type="entry name" value="COATOMER SUBUNIT ALPHA"/>
    <property type="match status" value="1"/>
</dbReference>
<dbReference type="SUPFAM" id="SSF50978">
    <property type="entry name" value="WD40 repeat-like"/>
    <property type="match status" value="1"/>
</dbReference>
<keyword evidence="2" id="KW-0677">Repeat</keyword>
<sequence>MQMLTKFESKSNRVKGVAFHPKRPWILAALHNGSIQLWDYRMGTLLERFDEHDGPVRGIAFHPTQPLFVSAGDDYKIK</sequence>
<dbReference type="InterPro" id="IPR036322">
    <property type="entry name" value="WD40_repeat_dom_sf"/>
</dbReference>
<keyword evidence="5" id="KW-1185">Reference proteome</keyword>
<keyword evidence="1 3" id="KW-0853">WD repeat</keyword>
<evidence type="ECO:0000256" key="1">
    <source>
        <dbReference type="ARBA" id="ARBA00022574"/>
    </source>
</evidence>
<name>A0A9P6QV86_9FUNG</name>
<dbReference type="InterPro" id="IPR050844">
    <property type="entry name" value="Coatomer_complex_subunit"/>
</dbReference>
<dbReference type="PROSITE" id="PS50082">
    <property type="entry name" value="WD_REPEATS_2"/>
    <property type="match status" value="2"/>
</dbReference>
<feature type="non-terminal residue" evidence="4">
    <location>
        <position position="1"/>
    </location>
</feature>
<dbReference type="EMBL" id="JAAAIP010001931">
    <property type="protein sequence ID" value="KAG0302807.1"/>
    <property type="molecule type" value="Genomic_DNA"/>
</dbReference>
<dbReference type="GO" id="GO:0006890">
    <property type="term" value="P:retrograde vesicle-mediated transport, Golgi to endoplasmic reticulum"/>
    <property type="evidence" value="ECO:0007669"/>
    <property type="project" value="TreeGrafter"/>
</dbReference>
<dbReference type="InterPro" id="IPR001680">
    <property type="entry name" value="WD40_rpt"/>
</dbReference>
<reference evidence="4" key="1">
    <citation type="journal article" date="2020" name="Fungal Divers.">
        <title>Resolving the Mortierellaceae phylogeny through synthesis of multi-gene phylogenetics and phylogenomics.</title>
        <authorList>
            <person name="Vandepol N."/>
            <person name="Liber J."/>
            <person name="Desiro A."/>
            <person name="Na H."/>
            <person name="Kennedy M."/>
            <person name="Barry K."/>
            <person name="Grigoriev I.V."/>
            <person name="Miller A.N."/>
            <person name="O'Donnell K."/>
            <person name="Stajich J.E."/>
            <person name="Bonito G."/>
        </authorList>
    </citation>
    <scope>NUCLEOTIDE SEQUENCE</scope>
    <source>
        <strain evidence="4">REB-010B</strain>
    </source>
</reference>
<evidence type="ECO:0000256" key="3">
    <source>
        <dbReference type="PROSITE-ProRule" id="PRU00221"/>
    </source>
</evidence>
<feature type="repeat" description="WD" evidence="3">
    <location>
        <begin position="49"/>
        <end position="78"/>
    </location>
</feature>
<dbReference type="OrthoDB" id="10261470at2759"/>
<dbReference type="Pfam" id="PF00400">
    <property type="entry name" value="WD40"/>
    <property type="match status" value="2"/>
</dbReference>
<dbReference type="GO" id="GO:0006888">
    <property type="term" value="P:endoplasmic reticulum to Golgi vesicle-mediated transport"/>
    <property type="evidence" value="ECO:0007669"/>
    <property type="project" value="TreeGrafter"/>
</dbReference>
<accession>A0A9P6QV86</accession>
<dbReference type="GO" id="GO:0030126">
    <property type="term" value="C:COPI vesicle coat"/>
    <property type="evidence" value="ECO:0007669"/>
    <property type="project" value="TreeGrafter"/>
</dbReference>
<evidence type="ECO:0000256" key="2">
    <source>
        <dbReference type="ARBA" id="ARBA00022737"/>
    </source>
</evidence>